<evidence type="ECO:0000313" key="9">
    <source>
        <dbReference type="EMBL" id="AAO44405.1"/>
    </source>
</evidence>
<gene>
    <name evidence="9" type="primary">devB</name>
    <name evidence="7" type="synonym">pgl</name>
    <name evidence="9" type="ordered locus">TWT_308</name>
</gene>
<feature type="domain" description="Glucosamine/galactosamine-6-phosphate isomerase" evidence="8">
    <location>
        <begin position="52"/>
        <end position="268"/>
    </location>
</feature>
<evidence type="ECO:0000256" key="3">
    <source>
        <dbReference type="ARBA" id="ARBA00004961"/>
    </source>
</evidence>
<dbReference type="STRING" id="203267.TWT_308"/>
<dbReference type="UniPathway" id="UPA00115">
    <property type="reaction ID" value="UER00409"/>
</dbReference>
<evidence type="ECO:0000313" key="10">
    <source>
        <dbReference type="Proteomes" id="UP000002200"/>
    </source>
</evidence>
<dbReference type="KEGG" id="twh:TWT_308"/>
<keyword evidence="10" id="KW-1185">Reference proteome</keyword>
<evidence type="ECO:0000256" key="4">
    <source>
        <dbReference type="ARBA" id="ARBA00010662"/>
    </source>
</evidence>
<organism evidence="9 10">
    <name type="scientific">Tropheryma whipplei (strain Twist)</name>
    <name type="common">Whipple's bacillus</name>
    <dbReference type="NCBI Taxonomy" id="203267"/>
    <lineage>
        <taxon>Bacteria</taxon>
        <taxon>Bacillati</taxon>
        <taxon>Actinomycetota</taxon>
        <taxon>Actinomycetes</taxon>
        <taxon>Micrococcales</taxon>
        <taxon>Tropherymataceae</taxon>
        <taxon>Tropheryma</taxon>
    </lineage>
</organism>
<proteinExistence type="inferred from homology"/>
<dbReference type="RefSeq" id="WP_011102494.1">
    <property type="nucleotide sequence ID" value="NC_004572.3"/>
</dbReference>
<evidence type="ECO:0000256" key="6">
    <source>
        <dbReference type="ARBA" id="ARBA00020337"/>
    </source>
</evidence>
<dbReference type="GO" id="GO:0005975">
    <property type="term" value="P:carbohydrate metabolic process"/>
    <property type="evidence" value="ECO:0007669"/>
    <property type="project" value="UniProtKB-UniRule"/>
</dbReference>
<dbReference type="PANTHER" id="PTHR11054">
    <property type="entry name" value="6-PHOSPHOGLUCONOLACTONASE"/>
    <property type="match status" value="1"/>
</dbReference>
<reference evidence="9 10" key="1">
    <citation type="journal article" date="2003" name="Genome Res.">
        <title>Tropheryma whipplei twist: a human pathogenic Actinobacteria with a reduced genome.</title>
        <authorList>
            <person name="Raoult D."/>
            <person name="Ogata H."/>
            <person name="Audic S."/>
            <person name="Robert C."/>
            <person name="Suhre K."/>
            <person name="Drancourt M."/>
            <person name="Claverie J.-M."/>
        </authorList>
    </citation>
    <scope>NUCLEOTIDE SEQUENCE [LARGE SCALE GENOMIC DNA]</scope>
    <source>
        <strain evidence="9 10">Twist</strain>
    </source>
</reference>
<dbReference type="InterPro" id="IPR039104">
    <property type="entry name" value="6PGL"/>
</dbReference>
<dbReference type="Pfam" id="PF01182">
    <property type="entry name" value="Glucosamine_iso"/>
    <property type="match status" value="1"/>
</dbReference>
<comment type="similarity">
    <text evidence="4 7">Belongs to the glucosamine/galactosamine-6-phosphate isomerase family. 6-phosphogluconolactonase subfamily.</text>
</comment>
<dbReference type="GO" id="GO:0017057">
    <property type="term" value="F:6-phosphogluconolactonase activity"/>
    <property type="evidence" value="ECO:0007669"/>
    <property type="project" value="UniProtKB-UniRule"/>
</dbReference>
<evidence type="ECO:0000259" key="8">
    <source>
        <dbReference type="Pfam" id="PF01182"/>
    </source>
</evidence>
<dbReference type="NCBIfam" id="TIGR01198">
    <property type="entry name" value="pgl"/>
    <property type="match status" value="1"/>
</dbReference>
<evidence type="ECO:0000256" key="7">
    <source>
        <dbReference type="RuleBase" id="RU365095"/>
    </source>
</evidence>
<dbReference type="AlphaFoldDB" id="Q83GH9"/>
<evidence type="ECO:0000256" key="2">
    <source>
        <dbReference type="ARBA" id="ARBA00002681"/>
    </source>
</evidence>
<evidence type="ECO:0000256" key="1">
    <source>
        <dbReference type="ARBA" id="ARBA00000832"/>
    </source>
</evidence>
<dbReference type="InterPro" id="IPR005900">
    <property type="entry name" value="6-phosphogluconolactonase_DevB"/>
</dbReference>
<dbReference type="InterPro" id="IPR006148">
    <property type="entry name" value="Glc/Gal-6P_isomerase"/>
</dbReference>
<dbReference type="EC" id="3.1.1.31" evidence="5 7"/>
<dbReference type="eggNOG" id="COG0363">
    <property type="taxonomic scope" value="Bacteria"/>
</dbReference>
<accession>Q83GH9</accession>
<dbReference type="PANTHER" id="PTHR11054:SF0">
    <property type="entry name" value="6-PHOSPHOGLUCONOLACTONASE"/>
    <property type="match status" value="1"/>
</dbReference>
<dbReference type="HOGENOM" id="CLU_053947_4_0_11"/>
<comment type="pathway">
    <text evidence="3 7">Carbohydrate degradation; pentose phosphate pathway; D-ribulose 5-phosphate from D-glucose 6-phosphate (oxidative stage): step 2/3.</text>
</comment>
<name>Q83GH9_TROWT</name>
<dbReference type="GO" id="GO:0006098">
    <property type="term" value="P:pentose-phosphate shunt"/>
    <property type="evidence" value="ECO:0007669"/>
    <property type="project" value="UniProtKB-UniPathway"/>
</dbReference>
<comment type="catalytic activity">
    <reaction evidence="1 7">
        <text>6-phospho-D-glucono-1,5-lactone + H2O = 6-phospho-D-gluconate + H(+)</text>
        <dbReference type="Rhea" id="RHEA:12556"/>
        <dbReference type="ChEBI" id="CHEBI:15377"/>
        <dbReference type="ChEBI" id="CHEBI:15378"/>
        <dbReference type="ChEBI" id="CHEBI:57955"/>
        <dbReference type="ChEBI" id="CHEBI:58759"/>
        <dbReference type="EC" id="3.1.1.31"/>
    </reaction>
</comment>
<protein>
    <recommendedName>
        <fullName evidence="6 7">6-phosphogluconolactonase</fullName>
        <shortName evidence="7">6PGL</shortName>
        <ecNumber evidence="5 7">3.1.1.31</ecNumber>
    </recommendedName>
</protein>
<dbReference type="SUPFAM" id="SSF100950">
    <property type="entry name" value="NagB/RpiA/CoA transferase-like"/>
    <property type="match status" value="1"/>
</dbReference>
<dbReference type="CDD" id="cd01400">
    <property type="entry name" value="6PGL"/>
    <property type="match status" value="1"/>
</dbReference>
<dbReference type="EMBL" id="AE014184">
    <property type="protein sequence ID" value="AAO44405.1"/>
    <property type="molecule type" value="Genomic_DNA"/>
</dbReference>
<evidence type="ECO:0000256" key="5">
    <source>
        <dbReference type="ARBA" id="ARBA00013198"/>
    </source>
</evidence>
<sequence length="291" mass="32565">MHFPYILKACSDKDLLGLREIYLVVLHAFVCARPRFGGIMLSTHFQVRAFPNKSLLVEEVANRFLLTLENVLQKKASAHVGLEGGTMSELTLSRIAMYAARAKVIWNRVHFWWSDERYLPDGNSHRNYEQAKRCLFSRVKVPEGNIHQIPFIPGDINLAVRRYSDELERLSQDNGKVPEFDILFLGMGPDGHTASLFPNMSHPNVSVVPVFNAPKPPPERISMTLGAINSANRIWVQLSGLEKAKPLKSALEGADVLELPIAGVRGRLETIIFADKDAASLIPAEAHTQDY</sequence>
<dbReference type="Proteomes" id="UP000002200">
    <property type="component" value="Chromosome"/>
</dbReference>
<comment type="function">
    <text evidence="2 7">Hydrolysis of 6-phosphogluconolactone to 6-phosphogluconate.</text>
</comment>
<dbReference type="InterPro" id="IPR037171">
    <property type="entry name" value="NagB/RpiA_transferase-like"/>
</dbReference>
<keyword evidence="7 9" id="KW-0378">Hydrolase</keyword>
<dbReference type="Gene3D" id="3.40.50.1360">
    <property type="match status" value="1"/>
</dbReference>